<proteinExistence type="predicted"/>
<gene>
    <name evidence="1" type="ORF">RI543_004892</name>
</gene>
<comment type="caution">
    <text evidence="1">The sequence shown here is derived from an EMBL/GenBank/DDBJ whole genome shotgun (WGS) entry which is preliminary data.</text>
</comment>
<evidence type="ECO:0000313" key="1">
    <source>
        <dbReference type="EMBL" id="KAK5773836.1"/>
    </source>
</evidence>
<dbReference type="Pfam" id="PF04938">
    <property type="entry name" value="SIP1"/>
    <property type="match status" value="1"/>
</dbReference>
<dbReference type="EMBL" id="JAWIZZ010000064">
    <property type="protein sequence ID" value="KAK5773836.1"/>
    <property type="molecule type" value="Genomic_DNA"/>
</dbReference>
<dbReference type="GO" id="GO:0000387">
    <property type="term" value="P:spliceosomal snRNP assembly"/>
    <property type="evidence" value="ECO:0007669"/>
    <property type="project" value="InterPro"/>
</dbReference>
<dbReference type="AlphaFoldDB" id="A0AAN7ZWV5"/>
<dbReference type="Proteomes" id="UP001306508">
    <property type="component" value="Unassembled WGS sequence"/>
</dbReference>
<protein>
    <submittedName>
        <fullName evidence="1">Uncharacterized protein</fullName>
    </submittedName>
</protein>
<dbReference type="PRINTS" id="PR02039">
    <property type="entry name" value="SPLICEFRBRR1"/>
</dbReference>
<name>A0AAN7ZWV5_9SACH</name>
<dbReference type="InterPro" id="IPR023251">
    <property type="entry name" value="Brr1"/>
</dbReference>
<reference evidence="2" key="1">
    <citation type="submission" date="2023-07" db="EMBL/GenBank/DDBJ databases">
        <title>A draft genome of Kazachstania heterogenica Y-27499.</title>
        <authorList>
            <person name="Donic C."/>
            <person name="Kralova J.S."/>
            <person name="Fidel L."/>
            <person name="Ben-Dor S."/>
            <person name="Jung S."/>
        </authorList>
    </citation>
    <scope>NUCLEOTIDE SEQUENCE [LARGE SCALE GENOMIC DNA]</scope>
    <source>
        <strain evidence="2">Y27499</strain>
    </source>
</reference>
<organism evidence="1 2">
    <name type="scientific">Arxiozyma heterogenica</name>
    <dbReference type="NCBI Taxonomy" id="278026"/>
    <lineage>
        <taxon>Eukaryota</taxon>
        <taxon>Fungi</taxon>
        <taxon>Dikarya</taxon>
        <taxon>Ascomycota</taxon>
        <taxon>Saccharomycotina</taxon>
        <taxon>Saccharomycetes</taxon>
        <taxon>Saccharomycetales</taxon>
        <taxon>Saccharomycetaceae</taxon>
        <taxon>Arxiozyma</taxon>
    </lineage>
</organism>
<accession>A0AAN7ZWV5</accession>
<dbReference type="Gene3D" id="1.20.58.1070">
    <property type="match status" value="1"/>
</dbReference>
<evidence type="ECO:0000313" key="2">
    <source>
        <dbReference type="Proteomes" id="UP001306508"/>
    </source>
</evidence>
<keyword evidence="2" id="KW-1185">Reference proteome</keyword>
<dbReference type="GO" id="GO:0030532">
    <property type="term" value="C:small nuclear ribonucleoprotein complex"/>
    <property type="evidence" value="ECO:0007669"/>
    <property type="project" value="InterPro"/>
</dbReference>
<sequence length="412" mass="47741">MSGKVDPLFGQAKVFSIDDENVNPDVINYLRNVRNEALTTSAISMSNIRSYVNKSNTIRHDASLYDDKNDISMNDNSKNNSNSNTKTTNYAIKNLIDESSAKKEGVLIMNKRRKIMNKDTSMKSSMPKNLINFNQRMKAVMDWFRDLQDDIFTLPCNSGYSYDHNTLELLIFNIQKVVNDKETTKQNNGVSLHLSNLLENWAPSEAMKQIKNNNYTVDTEWIQELLVKLQCVRIPNIDFLKCVITGNYFDFEPHGYRAWNQFLLNNEPCKDMFNTMINGNNIWLLVKYMAQSWITEISGKQNHNIKLWLIYILIYLPSSAVANNTSTLRDLGKKCREIIQAYYYQPFPLDNIDEQINKHKASNPLVPLQKSIQLEFKQFTSKEIPNDTTLLELTIYIIATKYGQMDLIQWDS</sequence>
<dbReference type="InterPro" id="IPR035426">
    <property type="entry name" value="Gemin2/Brr1"/>
</dbReference>